<comment type="similarity">
    <text evidence="1">Belongs to the enoyl-CoA hydratase/isomerase family.</text>
</comment>
<dbReference type="SUPFAM" id="SSF52096">
    <property type="entry name" value="ClpP/crotonase"/>
    <property type="match status" value="1"/>
</dbReference>
<dbReference type="Gene3D" id="3.90.226.10">
    <property type="entry name" value="2-enoyl-CoA Hydratase, Chain A, domain 1"/>
    <property type="match status" value="1"/>
</dbReference>
<dbReference type="Gene3D" id="1.10.12.10">
    <property type="entry name" value="Lyase 2-enoyl-coa Hydratase, Chain A, domain 2"/>
    <property type="match status" value="1"/>
</dbReference>
<sequence>MTAVRYEARHGVATLTLAEPENKNALNARIINGLGDGLSAAAADEAVRVIVLTHEGTTFCAGADLKGGGPAQTPRYSFPDVLAGIQDSPKPVVAVLRGHCMGGGVGLAAAADLSVASTDVTFGFTEVRIGVAPAMISVVCLPKLSRADAAELFLTGRRIPAAQAAEVGLINRAVEPAELDQEVSGLLDEIVAGGPRALAASKRLLSTVPTMSRSEAFEFTQTLSTELFRSSEAGEGIAAFRERRPPAWIPS</sequence>
<evidence type="ECO:0000313" key="2">
    <source>
        <dbReference type="EMBL" id="GGM82712.1"/>
    </source>
</evidence>
<dbReference type="InterPro" id="IPR001753">
    <property type="entry name" value="Enoyl-CoA_hydra/iso"/>
</dbReference>
<dbReference type="RefSeq" id="WP_190257168.1">
    <property type="nucleotide sequence ID" value="NZ_BMPI01000090.1"/>
</dbReference>
<keyword evidence="3" id="KW-1185">Reference proteome</keyword>
<name>A0A917UCQ4_9ACTN</name>
<dbReference type="EMBL" id="BMPI01000090">
    <property type="protein sequence ID" value="GGM82712.1"/>
    <property type="molecule type" value="Genomic_DNA"/>
</dbReference>
<comment type="caution">
    <text evidence="2">The sequence shown here is derived from an EMBL/GenBank/DDBJ whole genome shotgun (WGS) entry which is preliminary data.</text>
</comment>
<dbReference type="InterPro" id="IPR029045">
    <property type="entry name" value="ClpP/crotonase-like_dom_sf"/>
</dbReference>
<protein>
    <submittedName>
        <fullName evidence="2">Enoyl-CoA hydratase</fullName>
    </submittedName>
</protein>
<dbReference type="Pfam" id="PF00378">
    <property type="entry name" value="ECH_1"/>
    <property type="match status" value="1"/>
</dbReference>
<proteinExistence type="inferred from homology"/>
<reference evidence="2" key="2">
    <citation type="submission" date="2020-09" db="EMBL/GenBank/DDBJ databases">
        <authorList>
            <person name="Sun Q."/>
            <person name="Ohkuma M."/>
        </authorList>
    </citation>
    <scope>NUCLEOTIDE SEQUENCE</scope>
    <source>
        <strain evidence="2">JCM 19831</strain>
    </source>
</reference>
<evidence type="ECO:0000313" key="3">
    <source>
        <dbReference type="Proteomes" id="UP000642070"/>
    </source>
</evidence>
<organism evidence="2 3">
    <name type="scientific">Dactylosporangium sucinum</name>
    <dbReference type="NCBI Taxonomy" id="1424081"/>
    <lineage>
        <taxon>Bacteria</taxon>
        <taxon>Bacillati</taxon>
        <taxon>Actinomycetota</taxon>
        <taxon>Actinomycetes</taxon>
        <taxon>Micromonosporales</taxon>
        <taxon>Micromonosporaceae</taxon>
        <taxon>Dactylosporangium</taxon>
    </lineage>
</organism>
<dbReference type="PANTHER" id="PTHR42964">
    <property type="entry name" value="ENOYL-COA HYDRATASE"/>
    <property type="match status" value="1"/>
</dbReference>
<dbReference type="GO" id="GO:0003824">
    <property type="term" value="F:catalytic activity"/>
    <property type="evidence" value="ECO:0007669"/>
    <property type="project" value="UniProtKB-ARBA"/>
</dbReference>
<evidence type="ECO:0000256" key="1">
    <source>
        <dbReference type="ARBA" id="ARBA00005254"/>
    </source>
</evidence>
<dbReference type="InterPro" id="IPR051683">
    <property type="entry name" value="Enoyl-CoA_Hydratase/Isomerase"/>
</dbReference>
<gene>
    <name evidence="2" type="primary">paaG</name>
    <name evidence="2" type="ORF">GCM10007977_100160</name>
</gene>
<dbReference type="CDD" id="cd06558">
    <property type="entry name" value="crotonase-like"/>
    <property type="match status" value="1"/>
</dbReference>
<dbReference type="InterPro" id="IPR014748">
    <property type="entry name" value="Enoyl-CoA_hydra_C"/>
</dbReference>
<dbReference type="Proteomes" id="UP000642070">
    <property type="component" value="Unassembled WGS sequence"/>
</dbReference>
<dbReference type="PANTHER" id="PTHR42964:SF1">
    <property type="entry name" value="POLYKETIDE BIOSYNTHESIS ENOYL-COA HYDRATASE PKSH-RELATED"/>
    <property type="match status" value="1"/>
</dbReference>
<accession>A0A917UCQ4</accession>
<dbReference type="AlphaFoldDB" id="A0A917UCQ4"/>
<reference evidence="2" key="1">
    <citation type="journal article" date="2014" name="Int. J. Syst. Evol. Microbiol.">
        <title>Complete genome sequence of Corynebacterium casei LMG S-19264T (=DSM 44701T), isolated from a smear-ripened cheese.</title>
        <authorList>
            <consortium name="US DOE Joint Genome Institute (JGI-PGF)"/>
            <person name="Walter F."/>
            <person name="Albersmeier A."/>
            <person name="Kalinowski J."/>
            <person name="Ruckert C."/>
        </authorList>
    </citation>
    <scope>NUCLEOTIDE SEQUENCE</scope>
    <source>
        <strain evidence="2">JCM 19831</strain>
    </source>
</reference>